<gene>
    <name evidence="5" type="ORF">GCM10011399_38160</name>
</gene>
<evidence type="ECO:0000313" key="5">
    <source>
        <dbReference type="EMBL" id="GGF41835.1"/>
    </source>
</evidence>
<sequence>MQQGTAFSRRSFLTGASAAAALGVLTLAGCTTPAPPGAGGPTSTGTRVGTINLYGNALGEDAQKQAWQTMVTNFQASSPGTTVKPVIYPYDQAATQLALMAKSGTLEGVGQAGPWQILTPFGVLADLTDLAAGLDIPQSILDGYTINGQLLVMPQNAGGIGPVVNGDIASSVGLTSGLTTDSFAAALEKIKAQDPSLIPYAAVTKNPDLKDIVPWMWGFGSQVVTDDLTCTIGDAESVAAVTWYKGLQDQGLTSANIARADARILFARGQTAIYDDAPLAGTFVKTNGGAQNIIANISAITRPTYQGKTSYNRTWGSGLFATAGAGELTSRDLITSMITSLDSATALFTQSALVPASKKIADQIPAITQDAFQVQFRTAVTENTRAAAYDKIAVTAQIDTTIGAGVANILAGQTDVQSGLNNLKGQVQKLLDDNK</sequence>
<dbReference type="PANTHER" id="PTHR30061">
    <property type="entry name" value="MALTOSE-BINDING PERIPLASMIC PROTEIN"/>
    <property type="match status" value="1"/>
</dbReference>
<dbReference type="NCBIfam" id="TIGR01409">
    <property type="entry name" value="TAT_signal_seq"/>
    <property type="match status" value="1"/>
</dbReference>
<dbReference type="InterPro" id="IPR019546">
    <property type="entry name" value="TAT_signal_bac_arc"/>
</dbReference>
<dbReference type="GO" id="GO:0042956">
    <property type="term" value="P:maltodextrin transmembrane transport"/>
    <property type="evidence" value="ECO:0007669"/>
    <property type="project" value="TreeGrafter"/>
</dbReference>
<name>A0A917BHV5_9MICO</name>
<dbReference type="Gene3D" id="3.40.190.10">
    <property type="entry name" value="Periplasmic binding protein-like II"/>
    <property type="match status" value="1"/>
</dbReference>
<feature type="signal peptide" evidence="4">
    <location>
        <begin position="1"/>
        <end position="28"/>
    </location>
</feature>
<dbReference type="EMBL" id="BMGP01000011">
    <property type="protein sequence ID" value="GGF41835.1"/>
    <property type="molecule type" value="Genomic_DNA"/>
</dbReference>
<keyword evidence="3 4" id="KW-0732">Signal</keyword>
<proteinExistence type="inferred from homology"/>
<evidence type="ECO:0000256" key="3">
    <source>
        <dbReference type="ARBA" id="ARBA00022729"/>
    </source>
</evidence>
<dbReference type="SUPFAM" id="SSF53850">
    <property type="entry name" value="Periplasmic binding protein-like II"/>
    <property type="match status" value="1"/>
</dbReference>
<dbReference type="PANTHER" id="PTHR30061:SF50">
    <property type="entry name" value="MALTOSE_MALTODEXTRIN-BINDING PERIPLASMIC PROTEIN"/>
    <property type="match status" value="1"/>
</dbReference>
<reference evidence="5 6" key="1">
    <citation type="journal article" date="2014" name="Int. J. Syst. Evol. Microbiol.">
        <title>Complete genome sequence of Corynebacterium casei LMG S-19264T (=DSM 44701T), isolated from a smear-ripened cheese.</title>
        <authorList>
            <consortium name="US DOE Joint Genome Institute (JGI-PGF)"/>
            <person name="Walter F."/>
            <person name="Albersmeier A."/>
            <person name="Kalinowski J."/>
            <person name="Ruckert C."/>
        </authorList>
    </citation>
    <scope>NUCLEOTIDE SEQUENCE [LARGE SCALE GENOMIC DNA]</scope>
    <source>
        <strain evidence="5 6">CGMCC 1.12976</strain>
    </source>
</reference>
<comment type="caution">
    <text evidence="5">The sequence shown here is derived from an EMBL/GenBank/DDBJ whole genome shotgun (WGS) entry which is preliminary data.</text>
</comment>
<dbReference type="GO" id="GO:1901982">
    <property type="term" value="F:maltose binding"/>
    <property type="evidence" value="ECO:0007669"/>
    <property type="project" value="TreeGrafter"/>
</dbReference>
<dbReference type="Proteomes" id="UP000598775">
    <property type="component" value="Unassembled WGS sequence"/>
</dbReference>
<dbReference type="AlphaFoldDB" id="A0A917BHV5"/>
<evidence type="ECO:0000256" key="1">
    <source>
        <dbReference type="ARBA" id="ARBA00008520"/>
    </source>
</evidence>
<protein>
    <recommendedName>
        <fullName evidence="7">Extracellular solute-binding protein</fullName>
    </recommendedName>
</protein>
<evidence type="ECO:0000256" key="4">
    <source>
        <dbReference type="SAM" id="SignalP"/>
    </source>
</evidence>
<dbReference type="RefSeq" id="WP_188681338.1">
    <property type="nucleotide sequence ID" value="NZ_BMGP01000011.1"/>
</dbReference>
<organism evidence="5 6">
    <name type="scientific">Subtercola lobariae</name>
    <dbReference type="NCBI Taxonomy" id="1588641"/>
    <lineage>
        <taxon>Bacteria</taxon>
        <taxon>Bacillati</taxon>
        <taxon>Actinomycetota</taxon>
        <taxon>Actinomycetes</taxon>
        <taxon>Micrococcales</taxon>
        <taxon>Microbacteriaceae</taxon>
        <taxon>Subtercola</taxon>
    </lineage>
</organism>
<comment type="similarity">
    <text evidence="1">Belongs to the bacterial solute-binding protein 1 family.</text>
</comment>
<dbReference type="PROSITE" id="PS51318">
    <property type="entry name" value="TAT"/>
    <property type="match status" value="1"/>
</dbReference>
<evidence type="ECO:0008006" key="7">
    <source>
        <dbReference type="Google" id="ProtNLM"/>
    </source>
</evidence>
<evidence type="ECO:0000313" key="6">
    <source>
        <dbReference type="Proteomes" id="UP000598775"/>
    </source>
</evidence>
<dbReference type="InterPro" id="IPR006311">
    <property type="entry name" value="TAT_signal"/>
</dbReference>
<keyword evidence="2" id="KW-0813">Transport</keyword>
<dbReference type="GO" id="GO:0015768">
    <property type="term" value="P:maltose transport"/>
    <property type="evidence" value="ECO:0007669"/>
    <property type="project" value="TreeGrafter"/>
</dbReference>
<keyword evidence="6" id="KW-1185">Reference proteome</keyword>
<accession>A0A917BHV5</accession>
<feature type="chain" id="PRO_5039216165" description="Extracellular solute-binding protein" evidence="4">
    <location>
        <begin position="29"/>
        <end position="435"/>
    </location>
</feature>
<dbReference type="GO" id="GO:0055052">
    <property type="term" value="C:ATP-binding cassette (ABC) transporter complex, substrate-binding subunit-containing"/>
    <property type="evidence" value="ECO:0007669"/>
    <property type="project" value="TreeGrafter"/>
</dbReference>
<dbReference type="InterPro" id="IPR006059">
    <property type="entry name" value="SBP"/>
</dbReference>
<evidence type="ECO:0000256" key="2">
    <source>
        <dbReference type="ARBA" id="ARBA00022448"/>
    </source>
</evidence>
<dbReference type="Pfam" id="PF01547">
    <property type="entry name" value="SBP_bac_1"/>
    <property type="match status" value="1"/>
</dbReference>